<dbReference type="STRING" id="946333.A4W93_24685"/>
<dbReference type="EMBL" id="CP015118">
    <property type="protein sequence ID" value="ARN22849.1"/>
    <property type="molecule type" value="Genomic_DNA"/>
</dbReference>
<dbReference type="InterPro" id="IPR004089">
    <property type="entry name" value="MCPsignal_dom"/>
</dbReference>
<gene>
    <name evidence="4" type="ORF">A4W93_24685</name>
</gene>
<dbReference type="PROSITE" id="PS50111">
    <property type="entry name" value="CHEMOTAXIS_TRANSDUC_2"/>
    <property type="match status" value="1"/>
</dbReference>
<evidence type="ECO:0000256" key="2">
    <source>
        <dbReference type="ARBA" id="ARBA00022481"/>
    </source>
</evidence>
<dbReference type="SMART" id="SM00283">
    <property type="entry name" value="MA"/>
    <property type="match status" value="1"/>
</dbReference>
<evidence type="ECO:0000256" key="1">
    <source>
        <dbReference type="ARBA" id="ARBA00004370"/>
    </source>
</evidence>
<dbReference type="AlphaFoldDB" id="A0A1W6LF30"/>
<dbReference type="GO" id="GO:0005886">
    <property type="term" value="C:plasma membrane"/>
    <property type="evidence" value="ECO:0007669"/>
    <property type="project" value="TreeGrafter"/>
</dbReference>
<dbReference type="GO" id="GO:0007165">
    <property type="term" value="P:signal transduction"/>
    <property type="evidence" value="ECO:0007669"/>
    <property type="project" value="InterPro"/>
</dbReference>
<dbReference type="FunFam" id="1.10.287.950:FF:000001">
    <property type="entry name" value="Methyl-accepting chemotaxis sensory transducer"/>
    <property type="match status" value="1"/>
</dbReference>
<dbReference type="KEGG" id="rgu:A4W93_24685"/>
<dbReference type="GO" id="GO:0006935">
    <property type="term" value="P:chemotaxis"/>
    <property type="evidence" value="ECO:0007669"/>
    <property type="project" value="InterPro"/>
</dbReference>
<reference evidence="4 5" key="1">
    <citation type="submission" date="2016-04" db="EMBL/GenBank/DDBJ databases">
        <title>Complete genome sequence of natural rubber-degrading, novel Gram-negative bacterium, Rhizobacter gummiphilus strain NS21.</title>
        <authorList>
            <person name="Tabata M."/>
            <person name="Kasai D."/>
            <person name="Fukuda M."/>
        </authorList>
    </citation>
    <scope>NUCLEOTIDE SEQUENCE [LARGE SCALE GENOMIC DNA]</scope>
    <source>
        <strain evidence="4 5">NS21</strain>
    </source>
</reference>
<organism evidence="4 5">
    <name type="scientific">Piscinibacter gummiphilus</name>
    <dbReference type="NCBI Taxonomy" id="946333"/>
    <lineage>
        <taxon>Bacteria</taxon>
        <taxon>Pseudomonadati</taxon>
        <taxon>Pseudomonadota</taxon>
        <taxon>Betaproteobacteria</taxon>
        <taxon>Burkholderiales</taxon>
        <taxon>Sphaerotilaceae</taxon>
        <taxon>Piscinibacter</taxon>
    </lineage>
</organism>
<dbReference type="GO" id="GO:0004888">
    <property type="term" value="F:transmembrane signaling receptor activity"/>
    <property type="evidence" value="ECO:0007669"/>
    <property type="project" value="InterPro"/>
</dbReference>
<dbReference type="RefSeq" id="WP_269466972.1">
    <property type="nucleotide sequence ID" value="NZ_BSPR01000015.1"/>
</dbReference>
<dbReference type="Proteomes" id="UP000193427">
    <property type="component" value="Chromosome"/>
</dbReference>
<dbReference type="PANTHER" id="PTHR43531">
    <property type="entry name" value="PROTEIN ICFG"/>
    <property type="match status" value="1"/>
</dbReference>
<evidence type="ECO:0000313" key="4">
    <source>
        <dbReference type="EMBL" id="ARN22849.1"/>
    </source>
</evidence>
<dbReference type="CDD" id="cd06225">
    <property type="entry name" value="HAMP"/>
    <property type="match status" value="1"/>
</dbReference>
<dbReference type="SUPFAM" id="SSF58104">
    <property type="entry name" value="Methyl-accepting chemotaxis protein (MCP) signaling domain"/>
    <property type="match status" value="1"/>
</dbReference>
<dbReference type="SMART" id="SM00304">
    <property type="entry name" value="HAMP"/>
    <property type="match status" value="1"/>
</dbReference>
<evidence type="ECO:0000313" key="5">
    <source>
        <dbReference type="Proteomes" id="UP000193427"/>
    </source>
</evidence>
<dbReference type="InterPro" id="IPR051310">
    <property type="entry name" value="MCP_chemotaxis"/>
</dbReference>
<comment type="similarity">
    <text evidence="3">Belongs to the methyl-accepting chemotaxis (MCP) protein family.</text>
</comment>
<protein>
    <submittedName>
        <fullName evidence="4">Uncharacterized protein</fullName>
    </submittedName>
</protein>
<name>A0A1W6LF30_9BURK</name>
<dbReference type="PRINTS" id="PR00260">
    <property type="entry name" value="CHEMTRNSDUCR"/>
</dbReference>
<dbReference type="Gene3D" id="1.10.287.950">
    <property type="entry name" value="Methyl-accepting chemotaxis protein"/>
    <property type="match status" value="1"/>
</dbReference>
<dbReference type="Pfam" id="PF00672">
    <property type="entry name" value="HAMP"/>
    <property type="match status" value="1"/>
</dbReference>
<dbReference type="InterPro" id="IPR004090">
    <property type="entry name" value="Chemotax_Me-accpt_rcpt"/>
</dbReference>
<comment type="subcellular location">
    <subcellularLocation>
        <location evidence="1">Membrane</location>
    </subcellularLocation>
</comment>
<dbReference type="PANTHER" id="PTHR43531:SF14">
    <property type="entry name" value="METHYL-ACCEPTING CHEMOTAXIS PROTEIN I-RELATED"/>
    <property type="match status" value="1"/>
</dbReference>
<dbReference type="Pfam" id="PF00015">
    <property type="entry name" value="MCPsignal"/>
    <property type="match status" value="1"/>
</dbReference>
<evidence type="ECO:0000256" key="3">
    <source>
        <dbReference type="ARBA" id="ARBA00029447"/>
    </source>
</evidence>
<proteinExistence type="inferred from homology"/>
<dbReference type="PROSITE" id="PS50885">
    <property type="entry name" value="HAMP"/>
    <property type="match status" value="1"/>
</dbReference>
<keyword evidence="5" id="KW-1185">Reference proteome</keyword>
<keyword evidence="2" id="KW-0488">Methylation</keyword>
<sequence>MKLRKQVMALGLAGAVVAAAVGGIGLVATVRLGGAIEASVQASQALQASQEADMMHDAIRADGQMALFGLLQKEPARIQAASEGLQSHADTFNAALARLDALPLNEDSRTALATVKPLVTSYIEAAQGLVVAAREGRTDADTAMATLQAAFAELEKQMASLSDSIEQRGVRVNEDAATNVRRTRAVLAVVLVLAFAGMAAASWWLAGRMTRPMAHAVDVADRLAQGDLTGPVRPDGNDETVRLLQSMGRLQADFGAIVRDVQGNAAQVAGASAEIAQGNHDLSVRTERQASALQQTAATMAELGDTVRHNADSARQANQLALDASGLAAEGGRVVGQVVDTMQGIADSARRIEDIIGVIDAIAFQTNILALNAAVEAARAGAAGTGFAVVAEEVRALAGRSGDAAREIKVLIGTSAERVDAGTAYVGQAGRTMDEIVAAIRRVVGIVGEISEASTRQSAGVDQVGRAITEMDETTQQNAALVEQSAAAAESLKGQAARLVQAVAAFRLA</sequence>
<accession>A0A1W6LF30</accession>
<dbReference type="InterPro" id="IPR003660">
    <property type="entry name" value="HAMP_dom"/>
</dbReference>